<dbReference type="AlphaFoldDB" id="A0AAD4HW72"/>
<dbReference type="PANTHER" id="PTHR28629">
    <property type="entry name" value="TRIOKINASE/FMN CYCLASE"/>
    <property type="match status" value="1"/>
</dbReference>
<dbReference type="Proteomes" id="UP001197093">
    <property type="component" value="Unassembled WGS sequence"/>
</dbReference>
<feature type="domain" description="DhaL" evidence="11">
    <location>
        <begin position="346"/>
        <end position="551"/>
    </location>
</feature>
<dbReference type="GO" id="GO:0004371">
    <property type="term" value="F:glycerone kinase activity"/>
    <property type="evidence" value="ECO:0007669"/>
    <property type="project" value="UniProtKB-EC"/>
</dbReference>
<evidence type="ECO:0008006" key="15">
    <source>
        <dbReference type="Google" id="ProtNLM"/>
    </source>
</evidence>
<dbReference type="GO" id="GO:0005524">
    <property type="term" value="F:ATP binding"/>
    <property type="evidence" value="ECO:0007669"/>
    <property type="project" value="UniProtKB-KW"/>
</dbReference>
<comment type="caution">
    <text evidence="13">The sequence shown here is derived from an EMBL/GenBank/DDBJ whole genome shotgun (WGS) entry which is preliminary data.</text>
</comment>
<organism evidence="13 14">
    <name type="scientific">Staphylotrichum longicolle</name>
    <dbReference type="NCBI Taxonomy" id="669026"/>
    <lineage>
        <taxon>Eukaryota</taxon>
        <taxon>Fungi</taxon>
        <taxon>Dikarya</taxon>
        <taxon>Ascomycota</taxon>
        <taxon>Pezizomycotina</taxon>
        <taxon>Sordariomycetes</taxon>
        <taxon>Sordariomycetidae</taxon>
        <taxon>Sordariales</taxon>
        <taxon>Chaetomiaceae</taxon>
        <taxon>Staphylotrichum</taxon>
    </lineage>
</organism>
<dbReference type="SMART" id="SM01120">
    <property type="entry name" value="Dak2"/>
    <property type="match status" value="1"/>
</dbReference>
<evidence type="ECO:0000256" key="9">
    <source>
        <dbReference type="ARBA" id="ARBA00047974"/>
    </source>
</evidence>
<evidence type="ECO:0000256" key="3">
    <source>
        <dbReference type="ARBA" id="ARBA00008757"/>
    </source>
</evidence>
<comment type="similarity">
    <text evidence="3">Belongs to the dihydroxyacetone kinase (DAK) family.</text>
</comment>
<dbReference type="FunFam" id="1.25.40.340:FF:000001">
    <property type="entry name" value="Dihydroxyacetone kinase 1"/>
    <property type="match status" value="1"/>
</dbReference>
<keyword evidence="5" id="KW-0547">Nucleotide-binding</keyword>
<evidence type="ECO:0000256" key="10">
    <source>
        <dbReference type="ARBA" id="ARBA00048898"/>
    </source>
</evidence>
<evidence type="ECO:0000259" key="12">
    <source>
        <dbReference type="PROSITE" id="PS51481"/>
    </source>
</evidence>
<dbReference type="SUPFAM" id="SSF101473">
    <property type="entry name" value="DhaL-like"/>
    <property type="match status" value="1"/>
</dbReference>
<dbReference type="Pfam" id="PF02734">
    <property type="entry name" value="Dak2"/>
    <property type="match status" value="1"/>
</dbReference>
<dbReference type="Gene3D" id="1.25.40.340">
    <property type="match status" value="1"/>
</dbReference>
<dbReference type="FunFam" id="3.30.1180.20:FF:000001">
    <property type="entry name" value="Dihydroxyacetone kinase 1"/>
    <property type="match status" value="1"/>
</dbReference>
<dbReference type="FunFam" id="3.40.50.10440:FF:000001">
    <property type="entry name" value="Dihydroxyacetone kinase, DhaK subunit"/>
    <property type="match status" value="1"/>
</dbReference>
<evidence type="ECO:0000256" key="2">
    <source>
        <dbReference type="ARBA" id="ARBA00004778"/>
    </source>
</evidence>
<keyword evidence="14" id="KW-1185">Reference proteome</keyword>
<gene>
    <name evidence="13" type="ORF">NEMBOFW57_005629</name>
</gene>
<protein>
    <recommendedName>
        <fullName evidence="15">Dihydroxyacetone kinase</fullName>
    </recommendedName>
</protein>
<evidence type="ECO:0000313" key="14">
    <source>
        <dbReference type="Proteomes" id="UP001197093"/>
    </source>
</evidence>
<dbReference type="PROSITE" id="PS51480">
    <property type="entry name" value="DHAL"/>
    <property type="match status" value="1"/>
</dbReference>
<proteinExistence type="inferred from homology"/>
<dbReference type="Gene3D" id="3.30.1180.20">
    <property type="entry name" value="Dihydroxyacetone kinase, domain 2"/>
    <property type="match status" value="1"/>
</dbReference>
<comment type="catalytic activity">
    <reaction evidence="10">
        <text>dihydroxyacetone + ATP = dihydroxyacetone phosphate + ADP + H(+)</text>
        <dbReference type="Rhea" id="RHEA:15773"/>
        <dbReference type="ChEBI" id="CHEBI:15378"/>
        <dbReference type="ChEBI" id="CHEBI:16016"/>
        <dbReference type="ChEBI" id="CHEBI:30616"/>
        <dbReference type="ChEBI" id="CHEBI:57642"/>
        <dbReference type="ChEBI" id="CHEBI:456216"/>
        <dbReference type="EC" id="2.7.1.29"/>
    </reaction>
</comment>
<dbReference type="GO" id="GO:0005829">
    <property type="term" value="C:cytosol"/>
    <property type="evidence" value="ECO:0007669"/>
    <property type="project" value="TreeGrafter"/>
</dbReference>
<evidence type="ECO:0000256" key="5">
    <source>
        <dbReference type="ARBA" id="ARBA00022741"/>
    </source>
</evidence>
<comment type="pathway">
    <text evidence="2">Polyol metabolism; glycerol fermentation; glycerone phosphate from glycerol (oxidative route): step 2/2.</text>
</comment>
<dbReference type="PROSITE" id="PS51481">
    <property type="entry name" value="DHAK"/>
    <property type="match status" value="1"/>
</dbReference>
<name>A0AAD4HW72_9PEZI</name>
<dbReference type="GO" id="GO:0050354">
    <property type="term" value="F:triokinase activity"/>
    <property type="evidence" value="ECO:0007669"/>
    <property type="project" value="UniProtKB-EC"/>
</dbReference>
<comment type="catalytic activity">
    <reaction evidence="9">
        <text>D-glyceraldehyde + ATP = D-glyceraldehyde 3-phosphate + ADP + H(+)</text>
        <dbReference type="Rhea" id="RHEA:13941"/>
        <dbReference type="ChEBI" id="CHEBI:15378"/>
        <dbReference type="ChEBI" id="CHEBI:17378"/>
        <dbReference type="ChEBI" id="CHEBI:30616"/>
        <dbReference type="ChEBI" id="CHEBI:59776"/>
        <dbReference type="ChEBI" id="CHEBI:456216"/>
        <dbReference type="EC" id="2.7.1.28"/>
    </reaction>
</comment>
<feature type="domain" description="DhaK" evidence="12">
    <location>
        <begin position="1"/>
        <end position="310"/>
    </location>
</feature>
<evidence type="ECO:0000256" key="4">
    <source>
        <dbReference type="ARBA" id="ARBA00022679"/>
    </source>
</evidence>
<evidence type="ECO:0000313" key="13">
    <source>
        <dbReference type="EMBL" id="KAG7289264.1"/>
    </source>
</evidence>
<evidence type="ECO:0000256" key="7">
    <source>
        <dbReference type="ARBA" id="ARBA00022798"/>
    </source>
</evidence>
<dbReference type="GO" id="GO:0019563">
    <property type="term" value="P:glycerol catabolic process"/>
    <property type="evidence" value="ECO:0007669"/>
    <property type="project" value="TreeGrafter"/>
</dbReference>
<dbReference type="SUPFAM" id="SSF82549">
    <property type="entry name" value="DAK1/DegV-like"/>
    <property type="match status" value="1"/>
</dbReference>
<comment type="function">
    <text evidence="1">Catalyzes both the phosphorylation of dihydroxyacetone and of glyceraldehyde.</text>
</comment>
<keyword evidence="6" id="KW-0418">Kinase</keyword>
<sequence length="556" mass="58333">MYNILWHEGKHFINETDDLVVRLLRSLLVNDKSLRLIPEKKGYVGEGMLDVAVAGNVFASPSATQISAGIRAIDAPLGILLITKNYTGDKLNFGLAAEQAKAQGRDVRVVFVEDDVSIKGNELVGRRGLAGCVFVHKIAGAAAAKGLSLDEVACIAQKTADSLATVAVSLDRCSVPQRDDQEGLDADVVEYGMGIHNEPGAEKGKITSLENTISKLLSILLPDNGNASPSFRSGEVAVMINNLGGLSVLELHIVADEILRQLDSRSLTIRRVFIGTFVTALDGPGVSITLLKLDPEIQALLDAPTAVNAWPKSASSYSQAGVEQQMVTADEGHAVEHSGTAPELPKLLQSVIWSVARSVERDEPQITKYDTIAGDGDCGTTLLVGANALAAYATDISSETVDLAVSFRQIASLIQNTMGGTSGAIYAIFFNAVSTYLDKSTGGGGCYSTVMAAALQSGLTELCKYTSARVGSRTLMDALIPAIAALHKDDAQDLQAAVAAARRGAESTRRMDAKLGRASYVAKEQLSSETGGGVPDPGALGVVSILEGVAAGLVRN</sequence>
<evidence type="ECO:0000256" key="6">
    <source>
        <dbReference type="ARBA" id="ARBA00022777"/>
    </source>
</evidence>
<accession>A0AAD4HW72</accession>
<evidence type="ECO:0000256" key="1">
    <source>
        <dbReference type="ARBA" id="ARBA00003264"/>
    </source>
</evidence>
<dbReference type="InterPro" id="IPR004007">
    <property type="entry name" value="DhaL_dom"/>
</dbReference>
<evidence type="ECO:0000256" key="8">
    <source>
        <dbReference type="ARBA" id="ARBA00022840"/>
    </source>
</evidence>
<dbReference type="Pfam" id="PF02733">
    <property type="entry name" value="Dak1"/>
    <property type="match status" value="1"/>
</dbReference>
<dbReference type="InterPro" id="IPR004006">
    <property type="entry name" value="DhaK_dom"/>
</dbReference>
<dbReference type="InterPro" id="IPR050861">
    <property type="entry name" value="Dihydroxyacetone_Kinase"/>
</dbReference>
<evidence type="ECO:0000259" key="11">
    <source>
        <dbReference type="PROSITE" id="PS51480"/>
    </source>
</evidence>
<keyword evidence="4" id="KW-0808">Transferase</keyword>
<keyword evidence="8" id="KW-0067">ATP-binding</keyword>
<dbReference type="Gene3D" id="3.40.50.10440">
    <property type="entry name" value="Dihydroxyacetone kinase, domain 1"/>
    <property type="match status" value="1"/>
</dbReference>
<keyword evidence="7" id="KW-0319">Glycerol metabolism</keyword>
<dbReference type="PANTHER" id="PTHR28629:SF4">
    <property type="entry name" value="TRIOKINASE_FMN CYCLASE"/>
    <property type="match status" value="1"/>
</dbReference>
<dbReference type="InterPro" id="IPR036117">
    <property type="entry name" value="DhaL_dom_sf"/>
</dbReference>
<dbReference type="EMBL" id="JAHCVI010000002">
    <property type="protein sequence ID" value="KAG7289264.1"/>
    <property type="molecule type" value="Genomic_DNA"/>
</dbReference>
<reference evidence="13" key="1">
    <citation type="submission" date="2023-02" db="EMBL/GenBank/DDBJ databases">
        <authorList>
            <person name="Palmer J.M."/>
        </authorList>
    </citation>
    <scope>NUCLEOTIDE SEQUENCE</scope>
    <source>
        <strain evidence="13">FW57</strain>
    </source>
</reference>